<proteinExistence type="predicted"/>
<accession>A0A915HJR0</accession>
<evidence type="ECO:0000313" key="7">
    <source>
        <dbReference type="WBParaSite" id="nRc.2.0.1.t01821-RA"/>
    </source>
</evidence>
<dbReference type="WBParaSite" id="nRc.2.0.1.t01821-RA">
    <property type="protein sequence ID" value="nRc.2.0.1.t01821-RA"/>
    <property type="gene ID" value="nRc.2.0.1.g01821"/>
</dbReference>
<evidence type="ECO:0000313" key="6">
    <source>
        <dbReference type="Proteomes" id="UP000887565"/>
    </source>
</evidence>
<evidence type="ECO:0000256" key="3">
    <source>
        <dbReference type="ARBA" id="ARBA00023038"/>
    </source>
</evidence>
<name>A0A915HJR0_ROMCU</name>
<organism evidence="6 7">
    <name type="scientific">Romanomermis culicivorax</name>
    <name type="common">Nematode worm</name>
    <dbReference type="NCBI Taxonomy" id="13658"/>
    <lineage>
        <taxon>Eukaryota</taxon>
        <taxon>Metazoa</taxon>
        <taxon>Ecdysozoa</taxon>
        <taxon>Nematoda</taxon>
        <taxon>Enoplea</taxon>
        <taxon>Dorylaimia</taxon>
        <taxon>Mermithida</taxon>
        <taxon>Mermithoidea</taxon>
        <taxon>Mermithidae</taxon>
        <taxon>Romanomermis</taxon>
    </lineage>
</organism>
<dbReference type="InterPro" id="IPR001781">
    <property type="entry name" value="Znf_LIM"/>
</dbReference>
<dbReference type="GO" id="GO:0005667">
    <property type="term" value="C:transcription regulator complex"/>
    <property type="evidence" value="ECO:0007669"/>
    <property type="project" value="TreeGrafter"/>
</dbReference>
<dbReference type="GO" id="GO:0035331">
    <property type="term" value="P:negative regulation of hippo signaling"/>
    <property type="evidence" value="ECO:0007669"/>
    <property type="project" value="TreeGrafter"/>
</dbReference>
<dbReference type="GO" id="GO:0001666">
    <property type="term" value="P:response to hypoxia"/>
    <property type="evidence" value="ECO:0007669"/>
    <property type="project" value="TreeGrafter"/>
</dbReference>
<keyword evidence="1 4" id="KW-0479">Metal-binding</keyword>
<dbReference type="Gene3D" id="2.10.110.10">
    <property type="entry name" value="Cysteine Rich Protein"/>
    <property type="match status" value="2"/>
</dbReference>
<dbReference type="AlphaFoldDB" id="A0A915HJR0"/>
<evidence type="ECO:0000256" key="1">
    <source>
        <dbReference type="ARBA" id="ARBA00022723"/>
    </source>
</evidence>
<feature type="domain" description="LIM zinc-binding" evidence="5">
    <location>
        <begin position="1"/>
        <end position="51"/>
    </location>
</feature>
<evidence type="ECO:0000259" key="5">
    <source>
        <dbReference type="PROSITE" id="PS50023"/>
    </source>
</evidence>
<dbReference type="PANTHER" id="PTHR24219:SF4">
    <property type="entry name" value="LIM DOMAIN-CONTAINING PROTEIN JUB"/>
    <property type="match status" value="1"/>
</dbReference>
<keyword evidence="3 4" id="KW-0440">LIM domain</keyword>
<dbReference type="GO" id="GO:0046872">
    <property type="term" value="F:metal ion binding"/>
    <property type="evidence" value="ECO:0007669"/>
    <property type="project" value="UniProtKB-KW"/>
</dbReference>
<dbReference type="PANTHER" id="PTHR24219">
    <property type="entry name" value="LIM DOMAIN-CONTAINING PROTEIN JUB"/>
    <property type="match status" value="1"/>
</dbReference>
<sequence>MDMILQAAEKSYHPSCFRCEKCRCSLDGRPFTMDGEEKVYCVDDYHKLFAPRCAKCCKAILPVLGRDETVRVVAMEKDYHVDCYICEFCGLQLTDEPGKRCFPMQGH</sequence>
<dbReference type="InterPro" id="IPR047172">
    <property type="entry name" value="Ajuba-like"/>
</dbReference>
<dbReference type="GO" id="GO:0007010">
    <property type="term" value="P:cytoskeleton organization"/>
    <property type="evidence" value="ECO:0007669"/>
    <property type="project" value="TreeGrafter"/>
</dbReference>
<dbReference type="SMART" id="SM00132">
    <property type="entry name" value="LIM"/>
    <property type="match status" value="2"/>
</dbReference>
<dbReference type="GO" id="GO:0003714">
    <property type="term" value="F:transcription corepressor activity"/>
    <property type="evidence" value="ECO:0007669"/>
    <property type="project" value="TreeGrafter"/>
</dbReference>
<dbReference type="SUPFAM" id="SSF57716">
    <property type="entry name" value="Glucocorticoid receptor-like (DNA-binding domain)"/>
    <property type="match status" value="1"/>
</dbReference>
<dbReference type="GO" id="GO:0005912">
    <property type="term" value="C:adherens junction"/>
    <property type="evidence" value="ECO:0007669"/>
    <property type="project" value="TreeGrafter"/>
</dbReference>
<dbReference type="GO" id="GO:0005634">
    <property type="term" value="C:nucleus"/>
    <property type="evidence" value="ECO:0007669"/>
    <property type="project" value="TreeGrafter"/>
</dbReference>
<evidence type="ECO:0000256" key="4">
    <source>
        <dbReference type="PROSITE-ProRule" id="PRU00125"/>
    </source>
</evidence>
<keyword evidence="2 4" id="KW-0862">Zinc</keyword>
<dbReference type="GO" id="GO:0000932">
    <property type="term" value="C:P-body"/>
    <property type="evidence" value="ECO:0007669"/>
    <property type="project" value="TreeGrafter"/>
</dbReference>
<dbReference type="Proteomes" id="UP000887565">
    <property type="component" value="Unplaced"/>
</dbReference>
<protein>
    <submittedName>
        <fullName evidence="7">LIM zinc-binding domain-containing protein</fullName>
    </submittedName>
</protein>
<evidence type="ECO:0000256" key="2">
    <source>
        <dbReference type="ARBA" id="ARBA00022833"/>
    </source>
</evidence>
<keyword evidence="6" id="KW-1185">Reference proteome</keyword>
<dbReference type="Pfam" id="PF00412">
    <property type="entry name" value="LIM"/>
    <property type="match status" value="2"/>
</dbReference>
<dbReference type="OMA" id="CHSCHEP"/>
<dbReference type="PROSITE" id="PS50023">
    <property type="entry name" value="LIM_DOMAIN_2"/>
    <property type="match status" value="1"/>
</dbReference>
<reference evidence="7" key="1">
    <citation type="submission" date="2022-11" db="UniProtKB">
        <authorList>
            <consortium name="WormBaseParasite"/>
        </authorList>
    </citation>
    <scope>IDENTIFICATION</scope>
</reference>